<dbReference type="RefSeq" id="WP_153273379.1">
    <property type="nucleotide sequence ID" value="NZ_CP043499.1"/>
</dbReference>
<reference evidence="3 4" key="1">
    <citation type="submission" date="2019-08" db="EMBL/GenBank/DDBJ databases">
        <title>Prosopis cineraria nodule microbiome.</title>
        <authorList>
            <person name="Ali R."/>
            <person name="Chaluvadi S.R."/>
            <person name="Wang X."/>
        </authorList>
    </citation>
    <scope>NUCLEOTIDE SEQUENCE [LARGE SCALE GENOMIC DNA]</scope>
    <source>
        <strain evidence="3 4">BG7</strain>
        <plasmid evidence="3 4">unnamed</plasmid>
    </source>
</reference>
<evidence type="ECO:0000313" key="4">
    <source>
        <dbReference type="Proteomes" id="UP000326881"/>
    </source>
</evidence>
<geneLocation type="plasmid" evidence="3 4">
    <name>unnamed</name>
</geneLocation>
<keyword evidence="1" id="KW-0802">TPR repeat</keyword>
<evidence type="ECO:0000313" key="3">
    <source>
        <dbReference type="EMBL" id="QFY63415.1"/>
    </source>
</evidence>
<name>A0A5Q0CDM0_9HYPH</name>
<gene>
    <name evidence="3" type="ORF">FZ934_24435</name>
</gene>
<dbReference type="SUPFAM" id="SSF48452">
    <property type="entry name" value="TPR-like"/>
    <property type="match status" value="1"/>
</dbReference>
<feature type="repeat" description="TPR" evidence="1">
    <location>
        <begin position="388"/>
        <end position="421"/>
    </location>
</feature>
<feature type="transmembrane region" description="Helical" evidence="2">
    <location>
        <begin position="154"/>
        <end position="173"/>
    </location>
</feature>
<evidence type="ECO:0000256" key="2">
    <source>
        <dbReference type="SAM" id="Phobius"/>
    </source>
</evidence>
<dbReference type="AlphaFoldDB" id="A0A5Q0CDM0"/>
<dbReference type="EMBL" id="CP043499">
    <property type="protein sequence ID" value="QFY63415.1"/>
    <property type="molecule type" value="Genomic_DNA"/>
</dbReference>
<dbReference type="InterPro" id="IPR019734">
    <property type="entry name" value="TPR_rpt"/>
</dbReference>
<dbReference type="Proteomes" id="UP000326881">
    <property type="component" value="Plasmid unnamed"/>
</dbReference>
<dbReference type="InterPro" id="IPR011990">
    <property type="entry name" value="TPR-like_helical_dom_sf"/>
</dbReference>
<keyword evidence="2" id="KW-1133">Transmembrane helix</keyword>
<sequence length="556" mass="59667">MGAEIDDRRQDVDCAEAKEALGRLLADKRFKTAERQKAILSYLVERRFDHEDVKAYVIAVDVLGRPSSFDSAIDPIVRIEISRLRSSLESFYAAFGDDHDIWINIKKGKYLACFTRRADRFAESEDVQNEADSSTNTRTATQDAAPGKLRWKMVALYAIASALLLAICIHSYASAITISQKPTVYVSAEAANPLNAGEASQMRDGLLTALTQFQTLTVAQPAYKSARTRKGDRQYSIQLKYYGDADDRSVLWQVIETASGQLLTSGLEKVETSGKSPATVRDEIVAVLAKRIGSSRGVINSIELKTDPGSLGNGCVIQAEYALDVHGDLDTAVDCLQRTVQRLPGDADAKAVLARVLLAPAGRTTAPDIANHALDLAQDAVARAPLSDRAHIALMAAQAAKGRLEAAIEAGNRAITLNPNNPDASAALGALLYSAGYRSAGLSMAKDASKDTDAVPRCAMIVLALDAFRDARYSEALLWTEQVNGSSPLTKVIRAATLGELDSAQASNSLSDGDVNSTFFKKTVDAAGLQPEVVSMLERGLTKAGADFGPVRSISR</sequence>
<proteinExistence type="predicted"/>
<keyword evidence="2" id="KW-0812">Transmembrane</keyword>
<dbReference type="Gene3D" id="1.25.40.10">
    <property type="entry name" value="Tetratricopeptide repeat domain"/>
    <property type="match status" value="1"/>
</dbReference>
<evidence type="ECO:0000256" key="1">
    <source>
        <dbReference type="PROSITE-ProRule" id="PRU00339"/>
    </source>
</evidence>
<dbReference type="PROSITE" id="PS50005">
    <property type="entry name" value="TPR"/>
    <property type="match status" value="1"/>
</dbReference>
<keyword evidence="2" id="KW-0472">Membrane</keyword>
<organism evidence="3 4">
    <name type="scientific">Rhizobium grahamii</name>
    <dbReference type="NCBI Taxonomy" id="1120045"/>
    <lineage>
        <taxon>Bacteria</taxon>
        <taxon>Pseudomonadati</taxon>
        <taxon>Pseudomonadota</taxon>
        <taxon>Alphaproteobacteria</taxon>
        <taxon>Hyphomicrobiales</taxon>
        <taxon>Rhizobiaceae</taxon>
        <taxon>Rhizobium/Agrobacterium group</taxon>
        <taxon>Rhizobium</taxon>
    </lineage>
</organism>
<keyword evidence="4" id="KW-1185">Reference proteome</keyword>
<keyword evidence="3" id="KW-0614">Plasmid</keyword>
<protein>
    <submittedName>
        <fullName evidence="3">Tetratricopeptide repeat protein</fullName>
    </submittedName>
</protein>
<dbReference type="OrthoDB" id="100177at2"/>
<dbReference type="Pfam" id="PF13414">
    <property type="entry name" value="TPR_11"/>
    <property type="match status" value="1"/>
</dbReference>
<accession>A0A5Q0CDM0</accession>
<dbReference type="KEGG" id="rgr:FZ934_24435"/>